<dbReference type="InterPro" id="IPR023298">
    <property type="entry name" value="ATPase_P-typ_TM_dom_sf"/>
</dbReference>
<keyword evidence="3" id="KW-0067">ATP-binding</keyword>
<dbReference type="GO" id="GO:0051480">
    <property type="term" value="P:regulation of cytosolic calcium ion concentration"/>
    <property type="evidence" value="ECO:0007669"/>
    <property type="project" value="TreeGrafter"/>
</dbReference>
<keyword evidence="8" id="KW-1185">Reference proteome</keyword>
<accession>A0AAD5QQ20</accession>
<proteinExistence type="predicted"/>
<keyword evidence="2" id="KW-0547">Nucleotide-binding</keyword>
<evidence type="ECO:0000256" key="2">
    <source>
        <dbReference type="ARBA" id="ARBA00022741"/>
    </source>
</evidence>
<keyword evidence="5" id="KW-1133">Transmembrane helix</keyword>
<evidence type="ECO:0000256" key="4">
    <source>
        <dbReference type="ARBA" id="ARBA00022842"/>
    </source>
</evidence>
<dbReference type="InterPro" id="IPR004014">
    <property type="entry name" value="ATPase_P-typ_cation-transptr_N"/>
</dbReference>
<sequence length="381" mass="41098">MKAKNPHVATNITGANFKNHRGWLIRDNGSNIRSVELSTEHNGVEGLCTKLKVDPVRGLPNKASELERRRAVFGPNTIPPAKSKSFFRLLFDACRDPTLIILVVAGFINLALSFYEPDMQSPEEETTTVADLLSNDFLSNVTVASLKLVVFFLKHDADALAISPHSEPRRAMQYHPISATLTSNATVSHTIEGHGTAWIEGCAILLCVVVVVLVTAVNDYSKERQFRSLQEKIETEQKFSVIRDGEAIDVPVSDLVVGDIARVKYGDHLPADGFLIQGNDLKVDESSLTGESDHIRKTPESDPVLLSGTYAMEGSGKMVVAAVGVNSQTGIIMTLLGAGKSATGGQDDDSKSSVCFKSIGFSICVDSAKLPLGQVYTAISI</sequence>
<dbReference type="NCBIfam" id="TIGR01494">
    <property type="entry name" value="ATPase_P-type"/>
    <property type="match status" value="1"/>
</dbReference>
<gene>
    <name evidence="7" type="ORF">KIN20_016740</name>
</gene>
<evidence type="ECO:0000256" key="1">
    <source>
        <dbReference type="ARBA" id="ARBA00004141"/>
    </source>
</evidence>
<dbReference type="InterPro" id="IPR008250">
    <property type="entry name" value="ATPase_P-typ_transduc_dom_A_sf"/>
</dbReference>
<dbReference type="Pfam" id="PF00690">
    <property type="entry name" value="Cation_ATPase_N"/>
    <property type="match status" value="1"/>
</dbReference>
<dbReference type="SMART" id="SM00831">
    <property type="entry name" value="Cation_ATPase_N"/>
    <property type="match status" value="1"/>
</dbReference>
<dbReference type="InterPro" id="IPR001757">
    <property type="entry name" value="P_typ_ATPase"/>
</dbReference>
<protein>
    <recommendedName>
        <fullName evidence="6">Cation-transporting P-type ATPase N-terminal domain-containing protein</fullName>
    </recommendedName>
</protein>
<keyword evidence="5" id="KW-0812">Transmembrane</keyword>
<dbReference type="GO" id="GO:0005388">
    <property type="term" value="F:P-type calcium transporter activity"/>
    <property type="evidence" value="ECO:0007669"/>
    <property type="project" value="TreeGrafter"/>
</dbReference>
<keyword evidence="5" id="KW-0472">Membrane</keyword>
<evidence type="ECO:0000313" key="7">
    <source>
        <dbReference type="EMBL" id="KAJ1358332.1"/>
    </source>
</evidence>
<dbReference type="Pfam" id="PF00122">
    <property type="entry name" value="E1-E2_ATPase"/>
    <property type="match status" value="1"/>
</dbReference>
<dbReference type="Gene3D" id="2.70.150.10">
    <property type="entry name" value="Calcium-transporting ATPase, cytoplasmic transduction domain A"/>
    <property type="match status" value="1"/>
</dbReference>
<dbReference type="PANTHER" id="PTHR24093:SF253">
    <property type="entry name" value="PLASMA MEMBRANE CALCIUM-TRANSPORTING ATPASE MCA-1"/>
    <property type="match status" value="1"/>
</dbReference>
<dbReference type="EMBL" id="JAHQIW010003360">
    <property type="protein sequence ID" value="KAJ1358332.1"/>
    <property type="molecule type" value="Genomic_DNA"/>
</dbReference>
<dbReference type="Proteomes" id="UP001196413">
    <property type="component" value="Unassembled WGS sequence"/>
</dbReference>
<organism evidence="7 8">
    <name type="scientific">Parelaphostrongylus tenuis</name>
    <name type="common">Meningeal worm</name>
    <dbReference type="NCBI Taxonomy" id="148309"/>
    <lineage>
        <taxon>Eukaryota</taxon>
        <taxon>Metazoa</taxon>
        <taxon>Ecdysozoa</taxon>
        <taxon>Nematoda</taxon>
        <taxon>Chromadorea</taxon>
        <taxon>Rhabditida</taxon>
        <taxon>Rhabditina</taxon>
        <taxon>Rhabditomorpha</taxon>
        <taxon>Strongyloidea</taxon>
        <taxon>Metastrongylidae</taxon>
        <taxon>Parelaphostrongylus</taxon>
    </lineage>
</organism>
<dbReference type="GO" id="GO:0016887">
    <property type="term" value="F:ATP hydrolysis activity"/>
    <property type="evidence" value="ECO:0007669"/>
    <property type="project" value="InterPro"/>
</dbReference>
<feature type="transmembrane region" description="Helical" evidence="5">
    <location>
        <begin position="197"/>
        <end position="217"/>
    </location>
</feature>
<dbReference type="SUPFAM" id="SSF81653">
    <property type="entry name" value="Calcium ATPase, transduction domain A"/>
    <property type="match status" value="1"/>
</dbReference>
<feature type="transmembrane region" description="Helical" evidence="5">
    <location>
        <begin position="98"/>
        <end position="115"/>
    </location>
</feature>
<evidence type="ECO:0000256" key="5">
    <source>
        <dbReference type="SAM" id="Phobius"/>
    </source>
</evidence>
<keyword evidence="4" id="KW-0460">Magnesium</keyword>
<dbReference type="AlphaFoldDB" id="A0AAD5QQ20"/>
<dbReference type="InterPro" id="IPR059000">
    <property type="entry name" value="ATPase_P-type_domA"/>
</dbReference>
<dbReference type="PANTHER" id="PTHR24093">
    <property type="entry name" value="CATION TRANSPORTING ATPASE"/>
    <property type="match status" value="1"/>
</dbReference>
<dbReference type="GO" id="GO:0005524">
    <property type="term" value="F:ATP binding"/>
    <property type="evidence" value="ECO:0007669"/>
    <property type="project" value="UniProtKB-KW"/>
</dbReference>
<reference evidence="7" key="1">
    <citation type="submission" date="2021-06" db="EMBL/GenBank/DDBJ databases">
        <title>Parelaphostrongylus tenuis whole genome reference sequence.</title>
        <authorList>
            <person name="Garwood T.J."/>
            <person name="Larsen P.A."/>
            <person name="Fountain-Jones N.M."/>
            <person name="Garbe J.R."/>
            <person name="Macchietto M.G."/>
            <person name="Kania S.A."/>
            <person name="Gerhold R.W."/>
            <person name="Richards J.E."/>
            <person name="Wolf T.M."/>
        </authorList>
    </citation>
    <scope>NUCLEOTIDE SEQUENCE</scope>
    <source>
        <strain evidence="7">MNPRO001-30</strain>
        <tissue evidence="7">Meninges</tissue>
    </source>
</reference>
<evidence type="ECO:0000313" key="8">
    <source>
        <dbReference type="Proteomes" id="UP001196413"/>
    </source>
</evidence>
<dbReference type="FunFam" id="2.70.150.10:FF:000001">
    <property type="entry name" value="Calcium-transporting ATPase"/>
    <property type="match status" value="1"/>
</dbReference>
<evidence type="ECO:0000256" key="3">
    <source>
        <dbReference type="ARBA" id="ARBA00022840"/>
    </source>
</evidence>
<dbReference type="SUPFAM" id="SSF81665">
    <property type="entry name" value="Calcium ATPase, transmembrane domain M"/>
    <property type="match status" value="2"/>
</dbReference>
<name>A0AAD5QQ20_PARTN</name>
<comment type="subcellular location">
    <subcellularLocation>
        <location evidence="1">Membrane</location>
        <topology evidence="1">Multi-pass membrane protein</topology>
    </subcellularLocation>
</comment>
<dbReference type="GO" id="GO:0005886">
    <property type="term" value="C:plasma membrane"/>
    <property type="evidence" value="ECO:0007669"/>
    <property type="project" value="TreeGrafter"/>
</dbReference>
<comment type="caution">
    <text evidence="7">The sequence shown here is derived from an EMBL/GenBank/DDBJ whole genome shotgun (WGS) entry which is preliminary data.</text>
</comment>
<evidence type="ECO:0000259" key="6">
    <source>
        <dbReference type="SMART" id="SM00831"/>
    </source>
</evidence>
<feature type="domain" description="Cation-transporting P-type ATPase N-terminal" evidence="6">
    <location>
        <begin position="38"/>
        <end position="114"/>
    </location>
</feature>